<dbReference type="Proteomes" id="UP000239590">
    <property type="component" value="Unassembled WGS sequence"/>
</dbReference>
<evidence type="ECO:0000256" key="9">
    <source>
        <dbReference type="RuleBase" id="RU003357"/>
    </source>
</evidence>
<evidence type="ECO:0000256" key="1">
    <source>
        <dbReference type="ARBA" id="ARBA00004571"/>
    </source>
</evidence>
<dbReference type="AlphaFoldDB" id="A0A2S7IRG2"/>
<evidence type="ECO:0000259" key="12">
    <source>
        <dbReference type="Pfam" id="PF07715"/>
    </source>
</evidence>
<comment type="caution">
    <text evidence="13">The sequence shown here is derived from an EMBL/GenBank/DDBJ whole genome shotgun (WGS) entry which is preliminary data.</text>
</comment>
<evidence type="ECO:0000256" key="5">
    <source>
        <dbReference type="ARBA" id="ARBA00023077"/>
    </source>
</evidence>
<evidence type="ECO:0000256" key="2">
    <source>
        <dbReference type="ARBA" id="ARBA00022448"/>
    </source>
</evidence>
<keyword evidence="6 8" id="KW-0472">Membrane</keyword>
<dbReference type="InterPro" id="IPR023997">
    <property type="entry name" value="TonB-dep_OMP_SusC/RagA_CS"/>
</dbReference>
<name>A0A2S7IRG2_9BACT</name>
<keyword evidence="14" id="KW-1185">Reference proteome</keyword>
<feature type="domain" description="TonB-dependent receptor plug" evidence="12">
    <location>
        <begin position="135"/>
        <end position="239"/>
    </location>
</feature>
<keyword evidence="3 8" id="KW-1134">Transmembrane beta strand</keyword>
<comment type="subcellular location">
    <subcellularLocation>
        <location evidence="1 8">Cell outer membrane</location>
        <topology evidence="1 8">Multi-pass membrane protein</topology>
    </subcellularLocation>
</comment>
<dbReference type="Pfam" id="PF07715">
    <property type="entry name" value="Plug"/>
    <property type="match status" value="1"/>
</dbReference>
<evidence type="ECO:0000313" key="13">
    <source>
        <dbReference type="EMBL" id="PQA60311.1"/>
    </source>
</evidence>
<proteinExistence type="inferred from homology"/>
<dbReference type="EMBL" id="PTRA01000001">
    <property type="protein sequence ID" value="PQA60311.1"/>
    <property type="molecule type" value="Genomic_DNA"/>
</dbReference>
<dbReference type="OrthoDB" id="9768177at2"/>
<dbReference type="GO" id="GO:0009279">
    <property type="term" value="C:cell outer membrane"/>
    <property type="evidence" value="ECO:0007669"/>
    <property type="project" value="UniProtKB-SubCell"/>
</dbReference>
<feature type="domain" description="TonB-dependent receptor-like beta-barrel" evidence="11">
    <location>
        <begin position="374"/>
        <end position="944"/>
    </location>
</feature>
<organism evidence="13 14">
    <name type="scientific">Siphonobacter curvatus</name>
    <dbReference type="NCBI Taxonomy" id="2094562"/>
    <lineage>
        <taxon>Bacteria</taxon>
        <taxon>Pseudomonadati</taxon>
        <taxon>Bacteroidota</taxon>
        <taxon>Cytophagia</taxon>
        <taxon>Cytophagales</taxon>
        <taxon>Cytophagaceae</taxon>
        <taxon>Siphonobacter</taxon>
    </lineage>
</organism>
<dbReference type="Gene3D" id="2.40.170.20">
    <property type="entry name" value="TonB-dependent receptor, beta-barrel domain"/>
    <property type="match status" value="1"/>
</dbReference>
<evidence type="ECO:0000256" key="10">
    <source>
        <dbReference type="SAM" id="SignalP"/>
    </source>
</evidence>
<keyword evidence="10" id="KW-0732">Signal</keyword>
<dbReference type="SUPFAM" id="SSF49464">
    <property type="entry name" value="Carboxypeptidase regulatory domain-like"/>
    <property type="match status" value="1"/>
</dbReference>
<dbReference type="InterPro" id="IPR000531">
    <property type="entry name" value="Beta-barrel_TonB"/>
</dbReference>
<dbReference type="Gene3D" id="2.170.130.10">
    <property type="entry name" value="TonB-dependent receptor, plug domain"/>
    <property type="match status" value="1"/>
</dbReference>
<evidence type="ECO:0000313" key="14">
    <source>
        <dbReference type="Proteomes" id="UP000239590"/>
    </source>
</evidence>
<dbReference type="SUPFAM" id="SSF56935">
    <property type="entry name" value="Porins"/>
    <property type="match status" value="1"/>
</dbReference>
<dbReference type="Pfam" id="PF00593">
    <property type="entry name" value="TonB_dep_Rec_b-barrel"/>
    <property type="match status" value="1"/>
</dbReference>
<evidence type="ECO:0000256" key="3">
    <source>
        <dbReference type="ARBA" id="ARBA00022452"/>
    </source>
</evidence>
<protein>
    <submittedName>
        <fullName evidence="13">SusC/RagA family TonB-linked outer membrane protein</fullName>
    </submittedName>
</protein>
<feature type="chain" id="PRO_5015435131" evidence="10">
    <location>
        <begin position="39"/>
        <end position="1004"/>
    </location>
</feature>
<feature type="signal peptide" evidence="10">
    <location>
        <begin position="1"/>
        <end position="38"/>
    </location>
</feature>
<keyword evidence="5 9" id="KW-0798">TonB box</keyword>
<dbReference type="InterPro" id="IPR012910">
    <property type="entry name" value="Plug_dom"/>
</dbReference>
<dbReference type="Pfam" id="PF13715">
    <property type="entry name" value="CarbopepD_reg_2"/>
    <property type="match status" value="1"/>
</dbReference>
<reference evidence="14" key="1">
    <citation type="submission" date="2018-02" db="EMBL/GenBank/DDBJ databases">
        <title>Genome sequencing of Solimonas sp. HR-BB.</title>
        <authorList>
            <person name="Lee Y."/>
            <person name="Jeon C.O."/>
        </authorList>
    </citation>
    <scope>NUCLEOTIDE SEQUENCE [LARGE SCALE GENOMIC DNA]</scope>
    <source>
        <strain evidence="14">HR-U</strain>
    </source>
</reference>
<evidence type="ECO:0000256" key="7">
    <source>
        <dbReference type="ARBA" id="ARBA00023237"/>
    </source>
</evidence>
<keyword evidence="4 8" id="KW-0812">Transmembrane</keyword>
<dbReference type="InterPro" id="IPR039426">
    <property type="entry name" value="TonB-dep_rcpt-like"/>
</dbReference>
<sequence length="1004" mass="111461">MREKVLHFWSYLFFKRRIKTVRPLVILLGLCTALPAFAQTTVRGKITDDAGTALVGASVVIKGTSQGELTNKNGEYSITIPSGSTDPMLSISFIGYMRREIPIGNQTTINVTLETDNAMLSEVVVVGYGTQRAGDITSSVASVKAENFVKGPVRDAGQLLQGKVAGLTIGTPSGNPTSGSQIVLRGNTTLFGANTDPLIIIDGVPGNLNTVAPEDIESIDVLKDGSAAAIYGVRGTNGVVIITTKRPKAAETNVVEYSGNVSIQSVARKLDLLTAQDYRSQIAAGTRDASWDLGGDTDWLREISRTPVTNIHNLTFRGGSSTTNYIASVNYRYLEGIFKKSDNRTFTGRIDVNHSMFNKKLVLNLSLLSQLNRFTQTADGGTFNGYTYRQAVIRNPTSPVYDSNGNWFEQPGNFNYENPLARLYETDGLTRNADARLIANITYNPIKDLRLNALVSYSRNNNNAGYAETKRHISTVRDNRNGYAAIGSSLNITRLLETTAEYSKQIGLNRFTLLGGYGYQENEFESSFMQNFNFPTDIFSYHNMALGKALAEGKANMGSSKNVTNLISFFSRLSYSYDDRYLLMASVRHEGASQLYGAKRPWGTFLAGSVGWRITNEAFMKNQTIFDDLKLRAGYGVTGNPPSSSFLSQALLGYGGFIYSNGEWVRSLGPVTNPNPNLRWEEKHETNIGLDFSLKKGRISGQVDYYVRRIKGLLYDYQVPSPPNLFTSTRANVGVMENKGLEVLVNFVPVKNKDFEWTTTFLFSTNGNKLVSLSNDLYQTTNDYFTTGGTGEPIQTFTNIVFIGKGIGDFYGFKVVDIDESGKWIYENKNGERVGYNDFGHSFEDKRVLGNGLPKYYGGWNNNLRYKNFDLSVTMRGAFAYQILNFQRMYLENPTIVNYNRLKSSTEKVYGKAVLTAPLEYNSYYIENGDFWKIDNITAGYNFNPKIKNIQRARVFLSTLNTLTITGYKGIDPEVNRSGLSPGNDDRDKYPTTRTLTAGINLTF</sequence>
<evidence type="ECO:0000256" key="8">
    <source>
        <dbReference type="PROSITE-ProRule" id="PRU01360"/>
    </source>
</evidence>
<keyword evidence="7 8" id="KW-0998">Cell outer membrane</keyword>
<evidence type="ECO:0000259" key="11">
    <source>
        <dbReference type="Pfam" id="PF00593"/>
    </source>
</evidence>
<dbReference type="InterPro" id="IPR008969">
    <property type="entry name" value="CarboxyPept-like_regulatory"/>
</dbReference>
<accession>A0A2S7IRG2</accession>
<keyword evidence="2 8" id="KW-0813">Transport</keyword>
<dbReference type="InterPro" id="IPR036942">
    <property type="entry name" value="Beta-barrel_TonB_sf"/>
</dbReference>
<dbReference type="NCBIfam" id="TIGR04056">
    <property type="entry name" value="OMP_RagA_SusC"/>
    <property type="match status" value="1"/>
</dbReference>
<dbReference type="PROSITE" id="PS52016">
    <property type="entry name" value="TONB_DEPENDENT_REC_3"/>
    <property type="match status" value="1"/>
</dbReference>
<gene>
    <name evidence="13" type="ORF">C5O19_12040</name>
</gene>
<dbReference type="NCBIfam" id="TIGR04057">
    <property type="entry name" value="SusC_RagA_signa"/>
    <property type="match status" value="1"/>
</dbReference>
<dbReference type="Gene3D" id="2.60.40.1120">
    <property type="entry name" value="Carboxypeptidase-like, regulatory domain"/>
    <property type="match status" value="1"/>
</dbReference>
<dbReference type="InterPro" id="IPR037066">
    <property type="entry name" value="Plug_dom_sf"/>
</dbReference>
<comment type="similarity">
    <text evidence="8 9">Belongs to the TonB-dependent receptor family.</text>
</comment>
<evidence type="ECO:0000256" key="6">
    <source>
        <dbReference type="ARBA" id="ARBA00023136"/>
    </source>
</evidence>
<dbReference type="InterPro" id="IPR023996">
    <property type="entry name" value="TonB-dep_OMP_SusC/RagA"/>
</dbReference>
<evidence type="ECO:0000256" key="4">
    <source>
        <dbReference type="ARBA" id="ARBA00022692"/>
    </source>
</evidence>